<dbReference type="FunFam" id="3.40.1030.10:FF:000003">
    <property type="entry name" value="Pyrimidine-nucleoside phosphorylase"/>
    <property type="match status" value="1"/>
</dbReference>
<proteinExistence type="inferred from homology"/>
<comment type="cofactor">
    <cofactor evidence="2 25">
        <name>Zn(2+)</name>
        <dbReference type="ChEBI" id="CHEBI:29105"/>
    </cofactor>
</comment>
<dbReference type="EC" id="2.4.2.2" evidence="9"/>
<comment type="function">
    <text evidence="5">This enzyme scavenges exogenous and endogenous cytidine and 2'-deoxycytidine for UMP synthesis.</text>
</comment>
<evidence type="ECO:0000256" key="3">
    <source>
        <dbReference type="ARBA" id="ARBA00001958"/>
    </source>
</evidence>
<dbReference type="STRING" id="392015.SAMN05421543_11189"/>
<dbReference type="InterPro" id="IPR000312">
    <property type="entry name" value="Glycosyl_Trfase_fam3"/>
</dbReference>
<evidence type="ECO:0000256" key="20">
    <source>
        <dbReference type="ARBA" id="ARBA00048525"/>
    </source>
</evidence>
<evidence type="ECO:0000256" key="25">
    <source>
        <dbReference type="PIRSR" id="PIRSR606262-3"/>
    </source>
</evidence>
<reference evidence="28" key="1">
    <citation type="submission" date="2016-10" db="EMBL/GenBank/DDBJ databases">
        <authorList>
            <person name="Varghese N."/>
        </authorList>
    </citation>
    <scope>NUCLEOTIDE SEQUENCE [LARGE SCALE GENOMIC DNA]</scope>
    <source>
        <strain evidence="28">DSM 17980</strain>
    </source>
</reference>
<comment type="similarity">
    <text evidence="7">Belongs to the thymidine/pyrimidine-nucleoside phosphorylase family.</text>
</comment>
<dbReference type="Pfam" id="PF02885">
    <property type="entry name" value="Glycos_trans_3N"/>
    <property type="match status" value="1"/>
</dbReference>
<evidence type="ECO:0000256" key="11">
    <source>
        <dbReference type="ARBA" id="ARBA00014680"/>
    </source>
</evidence>
<evidence type="ECO:0000256" key="21">
    <source>
        <dbReference type="ARBA" id="ARBA00049252"/>
    </source>
</evidence>
<keyword evidence="15 25" id="KW-0479">Metal-binding</keyword>
<dbReference type="Gene3D" id="3.40.140.10">
    <property type="entry name" value="Cytidine Deaminase, domain 2"/>
    <property type="match status" value="1"/>
</dbReference>
<feature type="binding site" evidence="24">
    <location>
        <begin position="531"/>
        <end position="537"/>
    </location>
    <ligand>
        <name>substrate</name>
    </ligand>
</feature>
<keyword evidence="28" id="KW-1185">Reference proteome</keyword>
<evidence type="ECO:0000259" key="26">
    <source>
        <dbReference type="PROSITE" id="PS51747"/>
    </source>
</evidence>
<dbReference type="PANTHER" id="PTHR10515">
    <property type="entry name" value="THYMIDINE PHOSPHORYLASE"/>
    <property type="match status" value="1"/>
</dbReference>
<dbReference type="Pfam" id="PF00383">
    <property type="entry name" value="dCMP_cyt_deam_1"/>
    <property type="match status" value="1"/>
</dbReference>
<sequence length="627" mass="65265">MSADCGMIRENACIAMRVLPMRMYDLIHKKRTGQVLVRSEIEWMVDAYVRGEVPDEQMSAFAMAVVWRGMTDEETTDLTLAMAKSGHVLDLSSIPGVKVDKHSTGGVGDTTTLVLAPLVASVGVPVAKMSGRGLGHTGGTIDKLESIPGFSCELSMEAFLDQVRRIGVAVAAQTAELAPADKKLYALRDVTDTVESIPLIASSVMSKKIASGADAIVLDVKVGAGAFMKDLDQARRLARTMVSIGQLAGRRTVAVLTNMDEPLGHAVGNALEVREAVLTLRGQGPPDLTELCLTLGTEMVLLAGKAKEAAAARAMLERALADGSALAKWKEFVRAQGGDDRVADDLSLLPKAPVVRPLHAWADGVVTGMQAEEIGLIAMRLGAGRAKHGDAIDPAVGIVLHRKVGDPVVRGEVVAEIHAASEAAAEEAARGLRGCITLAAGHPFTPPLVLEIIRAGTAAEGPTSGAVYPAGGHASADEATPRTATAPGEALDEALLAAARGAMQHAYAPYSRFPVGAALRLSDGTVVTGANVENASYGLTNCAERTALFQWAASPARAEGIRVVAVAVMADSPDPVAPCGACRQVLAEFCSPETPVWLANTDGAVRRTTVGELLPDAFGPAQMAGGR</sequence>
<name>A0A1I7JRU8_9BACL</name>
<evidence type="ECO:0000256" key="23">
    <source>
        <dbReference type="PIRSR" id="PIRSR606262-1"/>
    </source>
</evidence>
<evidence type="ECO:0000256" key="2">
    <source>
        <dbReference type="ARBA" id="ARBA00001947"/>
    </source>
</evidence>
<comment type="function">
    <text evidence="4">Catalyzes phosphorolysis of the pyrimidine nucleosides uridine, thymidine and 2'-deoxyuridine with the formation of the corresponding pyrimidine base and ribose-1-phosphate.</text>
</comment>
<feature type="binding site" evidence="25">
    <location>
        <position position="542"/>
    </location>
    <ligand>
        <name>Zn(2+)</name>
        <dbReference type="ChEBI" id="CHEBI:29105"/>
        <note>catalytic</note>
    </ligand>
</feature>
<comment type="subunit">
    <text evidence="8">Homodimer.</text>
</comment>
<evidence type="ECO:0000256" key="8">
    <source>
        <dbReference type="ARBA" id="ARBA00011738"/>
    </source>
</evidence>
<evidence type="ECO:0000256" key="24">
    <source>
        <dbReference type="PIRSR" id="PIRSR606262-2"/>
    </source>
</evidence>
<evidence type="ECO:0000313" key="28">
    <source>
        <dbReference type="Proteomes" id="UP000183508"/>
    </source>
</evidence>
<evidence type="ECO:0000256" key="12">
    <source>
        <dbReference type="ARBA" id="ARBA00018266"/>
    </source>
</evidence>
<feature type="domain" description="CMP/dCMP-type deaminase" evidence="26">
    <location>
        <begin position="490"/>
        <end position="621"/>
    </location>
</feature>
<evidence type="ECO:0000256" key="4">
    <source>
        <dbReference type="ARBA" id="ARBA00003877"/>
    </source>
</evidence>
<dbReference type="EMBL" id="FPBV01000011">
    <property type="protein sequence ID" value="SFU87934.1"/>
    <property type="molecule type" value="Genomic_DNA"/>
</dbReference>
<dbReference type="Gene3D" id="3.90.1170.30">
    <property type="entry name" value="Pyrimidine nucleoside phosphorylase-like, C-terminal domain"/>
    <property type="match status" value="1"/>
</dbReference>
<organism evidence="27 28">
    <name type="scientific">Alicyclobacillus macrosporangiidus</name>
    <dbReference type="NCBI Taxonomy" id="392015"/>
    <lineage>
        <taxon>Bacteria</taxon>
        <taxon>Bacillati</taxon>
        <taxon>Bacillota</taxon>
        <taxon>Bacilli</taxon>
        <taxon>Bacillales</taxon>
        <taxon>Alicyclobacillaceae</taxon>
        <taxon>Alicyclobacillus</taxon>
    </lineage>
</organism>
<dbReference type="SUPFAM" id="SSF47648">
    <property type="entry name" value="Nucleoside phosphorylase/phosphoribosyltransferase N-terminal domain"/>
    <property type="match status" value="1"/>
</dbReference>
<dbReference type="Gene3D" id="3.40.1030.10">
    <property type="entry name" value="Nucleoside phosphorylase/phosphoribosyltransferase catalytic domain"/>
    <property type="match status" value="1"/>
</dbReference>
<dbReference type="GO" id="GO:0009032">
    <property type="term" value="F:thymidine phosphorylase activity"/>
    <property type="evidence" value="ECO:0007669"/>
    <property type="project" value="TreeGrafter"/>
</dbReference>
<dbReference type="SUPFAM" id="SSF53927">
    <property type="entry name" value="Cytidine deaminase-like"/>
    <property type="match status" value="1"/>
</dbReference>
<dbReference type="InterPro" id="IPR016193">
    <property type="entry name" value="Cytidine_deaminase-like"/>
</dbReference>
<comment type="catalytic activity">
    <reaction evidence="19">
        <text>uridine + phosphate = alpha-D-ribose 1-phosphate + uracil</text>
        <dbReference type="Rhea" id="RHEA:24388"/>
        <dbReference type="ChEBI" id="CHEBI:16704"/>
        <dbReference type="ChEBI" id="CHEBI:17568"/>
        <dbReference type="ChEBI" id="CHEBI:43474"/>
        <dbReference type="ChEBI" id="CHEBI:57720"/>
        <dbReference type="EC" id="2.4.2.2"/>
    </reaction>
</comment>
<keyword evidence="13" id="KW-0328">Glycosyltransferase</keyword>
<dbReference type="AlphaFoldDB" id="A0A1I7JRU8"/>
<dbReference type="Pfam" id="PF00591">
    <property type="entry name" value="Glycos_transf_3"/>
    <property type="match status" value="1"/>
</dbReference>
<dbReference type="eggNOG" id="COG0213">
    <property type="taxonomic scope" value="Bacteria"/>
</dbReference>
<keyword evidence="16" id="KW-0378">Hydrolase</keyword>
<dbReference type="NCBIfam" id="TIGR02644">
    <property type="entry name" value="Y_phosphoryl"/>
    <property type="match status" value="1"/>
</dbReference>
<dbReference type="PROSITE" id="PS00647">
    <property type="entry name" value="THYMID_PHOSPHORYLASE"/>
    <property type="match status" value="1"/>
</dbReference>
<dbReference type="GO" id="GO:0006213">
    <property type="term" value="P:pyrimidine nucleoside metabolic process"/>
    <property type="evidence" value="ECO:0007669"/>
    <property type="project" value="InterPro"/>
</dbReference>
<dbReference type="PROSITE" id="PS00903">
    <property type="entry name" value="CYT_DCMP_DEAMINASES_1"/>
    <property type="match status" value="1"/>
</dbReference>
<dbReference type="InterPro" id="IPR017872">
    <property type="entry name" value="Pyrmidine_PPase_CS"/>
</dbReference>
<dbReference type="InterPro" id="IPR018090">
    <property type="entry name" value="Pyrmidine_PPas_bac/euk"/>
</dbReference>
<comment type="catalytic activity">
    <reaction evidence="1">
        <text>2'-deoxyuridine + phosphate = 2-deoxy-alpha-D-ribose 1-phosphate + uracil</text>
        <dbReference type="Rhea" id="RHEA:22824"/>
        <dbReference type="ChEBI" id="CHEBI:16450"/>
        <dbReference type="ChEBI" id="CHEBI:17568"/>
        <dbReference type="ChEBI" id="CHEBI:43474"/>
        <dbReference type="ChEBI" id="CHEBI:57259"/>
        <dbReference type="EC" id="2.4.2.2"/>
    </reaction>
</comment>
<evidence type="ECO:0000256" key="15">
    <source>
        <dbReference type="ARBA" id="ARBA00022723"/>
    </source>
</evidence>
<dbReference type="InterPro" id="IPR017459">
    <property type="entry name" value="Glycosyl_Trfase_fam3_N_dom"/>
</dbReference>
<dbReference type="Proteomes" id="UP000183508">
    <property type="component" value="Unassembled WGS sequence"/>
</dbReference>
<dbReference type="eggNOG" id="COG0295">
    <property type="taxonomic scope" value="Bacteria"/>
</dbReference>
<dbReference type="InterPro" id="IPR013102">
    <property type="entry name" value="PYNP_C"/>
</dbReference>
<dbReference type="NCBIfam" id="NF004490">
    <property type="entry name" value="PRK05820.1"/>
    <property type="match status" value="1"/>
</dbReference>
<evidence type="ECO:0000256" key="17">
    <source>
        <dbReference type="ARBA" id="ARBA00022833"/>
    </source>
</evidence>
<protein>
    <recommendedName>
        <fullName evidence="12">Cytidine deaminase</fullName>
        <ecNumber evidence="9">2.4.2.2</ecNumber>
        <ecNumber evidence="10">3.5.4.5</ecNumber>
    </recommendedName>
    <alternativeName>
        <fullName evidence="18">Cytidine aminohydrolase</fullName>
    </alternativeName>
    <alternativeName>
        <fullName evidence="11">Pyrimidine-nucleoside phosphorylase</fullName>
    </alternativeName>
</protein>
<dbReference type="NCBIfam" id="NF004064">
    <property type="entry name" value="PRK05578.1"/>
    <property type="match status" value="1"/>
</dbReference>
<evidence type="ECO:0000256" key="10">
    <source>
        <dbReference type="ARBA" id="ARBA00012783"/>
    </source>
</evidence>
<dbReference type="Gene3D" id="1.20.970.10">
    <property type="entry name" value="Transferase, Pyrimidine Nucleoside Phosphorylase, Chain C"/>
    <property type="match status" value="1"/>
</dbReference>
<dbReference type="PANTHER" id="PTHR10515:SF0">
    <property type="entry name" value="THYMIDINE PHOSPHORYLASE"/>
    <property type="match status" value="1"/>
</dbReference>
<keyword evidence="14" id="KW-0808">Transferase</keyword>
<evidence type="ECO:0000256" key="7">
    <source>
        <dbReference type="ARBA" id="ARBA00006915"/>
    </source>
</evidence>
<dbReference type="InterPro" id="IPR036320">
    <property type="entry name" value="Glycosyl_Trfase_fam3_N_dom_sf"/>
</dbReference>
<comment type="catalytic activity">
    <reaction evidence="20">
        <text>thymidine + phosphate = 2-deoxy-alpha-D-ribose 1-phosphate + thymine</text>
        <dbReference type="Rhea" id="RHEA:16037"/>
        <dbReference type="ChEBI" id="CHEBI:17748"/>
        <dbReference type="ChEBI" id="CHEBI:17821"/>
        <dbReference type="ChEBI" id="CHEBI:43474"/>
        <dbReference type="ChEBI" id="CHEBI:57259"/>
        <dbReference type="EC" id="2.4.2.2"/>
    </reaction>
</comment>
<dbReference type="InterPro" id="IPR002125">
    <property type="entry name" value="CMP_dCMP_dom"/>
</dbReference>
<dbReference type="GO" id="GO:0006206">
    <property type="term" value="P:pyrimidine nucleobase metabolic process"/>
    <property type="evidence" value="ECO:0007669"/>
    <property type="project" value="InterPro"/>
</dbReference>
<dbReference type="CDD" id="cd01283">
    <property type="entry name" value="cytidine_deaminase"/>
    <property type="match status" value="1"/>
</dbReference>
<feature type="binding site" evidence="25">
    <location>
        <position position="582"/>
    </location>
    <ligand>
        <name>Zn(2+)</name>
        <dbReference type="ChEBI" id="CHEBI:29105"/>
        <note>catalytic</note>
    </ligand>
</feature>
<comment type="cofactor">
    <cofactor evidence="3">
        <name>K(+)</name>
        <dbReference type="ChEBI" id="CHEBI:29103"/>
    </cofactor>
</comment>
<dbReference type="SMART" id="SM00941">
    <property type="entry name" value="PYNP_C"/>
    <property type="match status" value="1"/>
</dbReference>
<evidence type="ECO:0000256" key="1">
    <source>
        <dbReference type="ARBA" id="ARBA00001066"/>
    </source>
</evidence>
<dbReference type="FunFam" id="3.40.140.10:FF:000008">
    <property type="entry name" value="Cytidine deaminase"/>
    <property type="match status" value="1"/>
</dbReference>
<dbReference type="GO" id="GO:0004645">
    <property type="term" value="F:1,4-alpha-oligoglucan phosphorylase activity"/>
    <property type="evidence" value="ECO:0007669"/>
    <property type="project" value="InterPro"/>
</dbReference>
<dbReference type="InterPro" id="IPR006262">
    <property type="entry name" value="Cyt_deam_tetra"/>
</dbReference>
<dbReference type="InterPro" id="IPR016192">
    <property type="entry name" value="APOBEC/CMP_deaminase_Zn-bd"/>
</dbReference>
<dbReference type="GO" id="GO:0004126">
    <property type="term" value="F:cytidine deaminase activity"/>
    <property type="evidence" value="ECO:0007669"/>
    <property type="project" value="UniProtKB-EC"/>
</dbReference>
<dbReference type="PROSITE" id="PS51747">
    <property type="entry name" value="CYT_DCMP_DEAMINASES_2"/>
    <property type="match status" value="1"/>
</dbReference>
<evidence type="ECO:0000256" key="19">
    <source>
        <dbReference type="ARBA" id="ARBA00048453"/>
    </source>
</evidence>
<dbReference type="EC" id="3.5.4.5" evidence="10"/>
<evidence type="ECO:0000256" key="5">
    <source>
        <dbReference type="ARBA" id="ARBA00003949"/>
    </source>
</evidence>
<dbReference type="Pfam" id="PF07831">
    <property type="entry name" value="PYNP_C"/>
    <property type="match status" value="1"/>
</dbReference>
<evidence type="ECO:0000256" key="18">
    <source>
        <dbReference type="ARBA" id="ARBA00032005"/>
    </source>
</evidence>
<comment type="catalytic activity">
    <reaction evidence="22">
        <text>cytidine + H2O + H(+) = uridine + NH4(+)</text>
        <dbReference type="Rhea" id="RHEA:16069"/>
        <dbReference type="ChEBI" id="CHEBI:15377"/>
        <dbReference type="ChEBI" id="CHEBI:15378"/>
        <dbReference type="ChEBI" id="CHEBI:16704"/>
        <dbReference type="ChEBI" id="CHEBI:17562"/>
        <dbReference type="ChEBI" id="CHEBI:28938"/>
        <dbReference type="EC" id="3.5.4.5"/>
    </reaction>
</comment>
<dbReference type="GO" id="GO:0005829">
    <property type="term" value="C:cytosol"/>
    <property type="evidence" value="ECO:0007669"/>
    <property type="project" value="TreeGrafter"/>
</dbReference>
<dbReference type="NCBIfam" id="TIGR01354">
    <property type="entry name" value="cyt_deam_tetra"/>
    <property type="match status" value="1"/>
</dbReference>
<keyword evidence="17 25" id="KW-0862">Zinc</keyword>
<evidence type="ECO:0000256" key="13">
    <source>
        <dbReference type="ARBA" id="ARBA00022676"/>
    </source>
</evidence>
<dbReference type="InterPro" id="IPR036566">
    <property type="entry name" value="PYNP-like_C_sf"/>
</dbReference>
<dbReference type="InterPro" id="IPR035902">
    <property type="entry name" value="Nuc_phospho_transferase"/>
</dbReference>
<dbReference type="GO" id="GO:0008270">
    <property type="term" value="F:zinc ion binding"/>
    <property type="evidence" value="ECO:0007669"/>
    <property type="project" value="InterPro"/>
</dbReference>
<evidence type="ECO:0000256" key="22">
    <source>
        <dbReference type="ARBA" id="ARBA00049558"/>
    </source>
</evidence>
<accession>A0A1I7JRU8</accession>
<feature type="active site" description="Proton donor" evidence="23">
    <location>
        <position position="544"/>
    </location>
</feature>
<feature type="binding site" evidence="25">
    <location>
        <position position="579"/>
    </location>
    <ligand>
        <name>Zn(2+)</name>
        <dbReference type="ChEBI" id="CHEBI:29105"/>
        <note>catalytic</note>
    </ligand>
</feature>
<evidence type="ECO:0000256" key="14">
    <source>
        <dbReference type="ARBA" id="ARBA00022679"/>
    </source>
</evidence>
<evidence type="ECO:0000313" key="27">
    <source>
        <dbReference type="EMBL" id="SFU87934.1"/>
    </source>
</evidence>
<comment type="catalytic activity">
    <reaction evidence="21">
        <text>2'-deoxycytidine + H2O + H(+) = 2'-deoxyuridine + NH4(+)</text>
        <dbReference type="Rhea" id="RHEA:13433"/>
        <dbReference type="ChEBI" id="CHEBI:15377"/>
        <dbReference type="ChEBI" id="CHEBI:15378"/>
        <dbReference type="ChEBI" id="CHEBI:15698"/>
        <dbReference type="ChEBI" id="CHEBI:16450"/>
        <dbReference type="ChEBI" id="CHEBI:28938"/>
        <dbReference type="EC" id="3.5.4.5"/>
    </reaction>
</comment>
<evidence type="ECO:0000256" key="6">
    <source>
        <dbReference type="ARBA" id="ARBA00006576"/>
    </source>
</evidence>
<comment type="similarity">
    <text evidence="6">Belongs to the cytidine and deoxycytidylate deaminase family.</text>
</comment>
<dbReference type="NCBIfam" id="NF004747">
    <property type="entry name" value="PRK06078.1"/>
    <property type="match status" value="1"/>
</dbReference>
<evidence type="ECO:0000256" key="9">
    <source>
        <dbReference type="ARBA" id="ARBA00011889"/>
    </source>
</evidence>
<dbReference type="SUPFAM" id="SSF54680">
    <property type="entry name" value="Pyrimidine nucleoside phosphorylase C-terminal domain"/>
    <property type="match status" value="1"/>
</dbReference>
<dbReference type="SUPFAM" id="SSF52418">
    <property type="entry name" value="Nucleoside phosphorylase/phosphoribosyltransferase catalytic domain"/>
    <property type="match status" value="1"/>
</dbReference>
<gene>
    <name evidence="27" type="ORF">SAMN05421543_11189</name>
</gene>
<evidence type="ECO:0000256" key="16">
    <source>
        <dbReference type="ARBA" id="ARBA00022801"/>
    </source>
</evidence>
<dbReference type="InterPro" id="IPR000053">
    <property type="entry name" value="Thymidine/pyrmidine_PPase"/>
</dbReference>